<dbReference type="CDD" id="cd00429">
    <property type="entry name" value="RPE"/>
    <property type="match status" value="1"/>
</dbReference>
<evidence type="ECO:0000256" key="11">
    <source>
        <dbReference type="PIRNR" id="PIRNR001461"/>
    </source>
</evidence>
<evidence type="ECO:0000256" key="7">
    <source>
        <dbReference type="ARBA" id="ARBA00013188"/>
    </source>
</evidence>
<dbReference type="HAMAP" id="MF_02227">
    <property type="entry name" value="RPE"/>
    <property type="match status" value="1"/>
</dbReference>
<keyword evidence="10 11" id="KW-0119">Carbohydrate metabolism</keyword>
<feature type="binding site" evidence="10">
    <location>
        <position position="38"/>
    </location>
    <ligand>
        <name>a divalent metal cation</name>
        <dbReference type="ChEBI" id="CHEBI:60240"/>
    </ligand>
</feature>
<comment type="caution">
    <text evidence="12">The sequence shown here is derived from an EMBL/GenBank/DDBJ whole genome shotgun (WGS) entry which is preliminary data.</text>
</comment>
<comment type="cofactor">
    <cofactor evidence="3">
        <name>Co(2+)</name>
        <dbReference type="ChEBI" id="CHEBI:48828"/>
    </cofactor>
</comment>
<comment type="pathway">
    <text evidence="10">Carbohydrate degradation.</text>
</comment>
<sequence>MSGNPRSVIMSPSILAADFSQLGNQVRAVSNADWIHVDVMDGHFVPNLSFGADITHAVSQVTELPLDVHLMIESPEKWVDHYVKAGASCIIFHVEATDDPVALARTIRAAGVRAGFSLRPGTPIEPFLPTLDEFDLVLVMSVEPGFGGQSFMPDQLEKVRLLRAEIDARGLNTLIEIDGGISTATIAQAAQAGCDAFVAGSAVFGQPDPAAAVDELRALATSAHTAI</sequence>
<dbReference type="Pfam" id="PF00834">
    <property type="entry name" value="Ribul_P_3_epim"/>
    <property type="match status" value="1"/>
</dbReference>
<comment type="cofactor">
    <cofactor evidence="5">
        <name>Fe(2+)</name>
        <dbReference type="ChEBI" id="CHEBI:29033"/>
    </cofactor>
</comment>
<gene>
    <name evidence="10" type="primary">rpe</name>
    <name evidence="12" type="ORF">J2S37_002282</name>
</gene>
<feature type="binding site" evidence="10">
    <location>
        <position position="178"/>
    </location>
    <ligand>
        <name>a divalent metal cation</name>
        <dbReference type="ChEBI" id="CHEBI:60240"/>
    </ligand>
</feature>
<dbReference type="Gene3D" id="3.20.20.70">
    <property type="entry name" value="Aldolase class I"/>
    <property type="match status" value="1"/>
</dbReference>
<dbReference type="EMBL" id="JAVDYF010000001">
    <property type="protein sequence ID" value="MDR7355744.1"/>
    <property type="molecule type" value="Genomic_DNA"/>
</dbReference>
<feature type="binding site" evidence="10">
    <location>
        <begin position="178"/>
        <end position="180"/>
    </location>
    <ligand>
        <name>substrate</name>
    </ligand>
</feature>
<keyword evidence="13" id="KW-1185">Reference proteome</keyword>
<evidence type="ECO:0000256" key="2">
    <source>
        <dbReference type="ARBA" id="ARBA00001936"/>
    </source>
</evidence>
<protein>
    <recommendedName>
        <fullName evidence="7 10">Ribulose-phosphate 3-epimerase</fullName>
        <ecNumber evidence="7 10">5.1.3.1</ecNumber>
    </recommendedName>
</protein>
<dbReference type="NCBIfam" id="NF004076">
    <property type="entry name" value="PRK05581.1-4"/>
    <property type="match status" value="1"/>
</dbReference>
<feature type="binding site" evidence="10">
    <location>
        <begin position="145"/>
        <end position="148"/>
    </location>
    <ligand>
        <name>substrate</name>
    </ligand>
</feature>
<dbReference type="InterPro" id="IPR013785">
    <property type="entry name" value="Aldolase_TIM"/>
</dbReference>
<dbReference type="PANTHER" id="PTHR11749">
    <property type="entry name" value="RIBULOSE-5-PHOSPHATE-3-EPIMERASE"/>
    <property type="match status" value="1"/>
</dbReference>
<evidence type="ECO:0000256" key="3">
    <source>
        <dbReference type="ARBA" id="ARBA00001941"/>
    </source>
</evidence>
<evidence type="ECO:0000256" key="6">
    <source>
        <dbReference type="ARBA" id="ARBA00009541"/>
    </source>
</evidence>
<dbReference type="InterPro" id="IPR026019">
    <property type="entry name" value="Ribul_P_3_epim"/>
</dbReference>
<dbReference type="PIRSF" id="PIRSF001461">
    <property type="entry name" value="RPE"/>
    <property type="match status" value="1"/>
</dbReference>
<dbReference type="PROSITE" id="PS01086">
    <property type="entry name" value="RIBUL_P_3_EPIMER_2"/>
    <property type="match status" value="1"/>
</dbReference>
<evidence type="ECO:0000256" key="4">
    <source>
        <dbReference type="ARBA" id="ARBA00001947"/>
    </source>
</evidence>
<proteinExistence type="inferred from homology"/>
<comment type="cofactor">
    <cofactor evidence="4">
        <name>Zn(2+)</name>
        <dbReference type="ChEBI" id="CHEBI:29105"/>
    </cofactor>
</comment>
<evidence type="ECO:0000313" key="13">
    <source>
        <dbReference type="Proteomes" id="UP001183619"/>
    </source>
</evidence>
<feature type="binding site" evidence="10">
    <location>
        <begin position="200"/>
        <end position="201"/>
    </location>
    <ligand>
        <name>substrate</name>
    </ligand>
</feature>
<keyword evidence="9 10" id="KW-0413">Isomerase</keyword>
<dbReference type="RefSeq" id="WP_277105613.1">
    <property type="nucleotide sequence ID" value="NZ_BAAAJS010000042.1"/>
</dbReference>
<organism evidence="12 13">
    <name type="scientific">Corynebacterium felinum</name>
    <dbReference type="NCBI Taxonomy" id="131318"/>
    <lineage>
        <taxon>Bacteria</taxon>
        <taxon>Bacillati</taxon>
        <taxon>Actinomycetota</taxon>
        <taxon>Actinomycetes</taxon>
        <taxon>Mycobacteriales</taxon>
        <taxon>Corynebacteriaceae</taxon>
        <taxon>Corynebacterium</taxon>
    </lineage>
</organism>
<evidence type="ECO:0000313" key="12">
    <source>
        <dbReference type="EMBL" id="MDR7355744.1"/>
    </source>
</evidence>
<accession>A0ABU2BED6</accession>
<dbReference type="Proteomes" id="UP001183619">
    <property type="component" value="Unassembled WGS sequence"/>
</dbReference>
<evidence type="ECO:0000256" key="1">
    <source>
        <dbReference type="ARBA" id="ARBA00001782"/>
    </source>
</evidence>
<name>A0ABU2BED6_9CORY</name>
<dbReference type="InterPro" id="IPR011060">
    <property type="entry name" value="RibuloseP-bd_barrel"/>
</dbReference>
<comment type="cofactor">
    <cofactor evidence="10">
        <name>a divalent metal cation</name>
        <dbReference type="ChEBI" id="CHEBI:60240"/>
    </cofactor>
    <text evidence="10">Binds 1 divalent metal cation per subunit.</text>
</comment>
<feature type="active site" description="Proton donor" evidence="10">
    <location>
        <position position="178"/>
    </location>
</feature>
<comment type="similarity">
    <text evidence="6 10 11">Belongs to the ribulose-phosphate 3-epimerase family.</text>
</comment>
<feature type="binding site" evidence="10">
    <location>
        <position position="69"/>
    </location>
    <ligand>
        <name>a divalent metal cation</name>
        <dbReference type="ChEBI" id="CHEBI:60240"/>
    </ligand>
</feature>
<comment type="cofactor">
    <cofactor evidence="2">
        <name>Mn(2+)</name>
        <dbReference type="ChEBI" id="CHEBI:29035"/>
    </cofactor>
</comment>
<feature type="binding site" evidence="10">
    <location>
        <position position="69"/>
    </location>
    <ligand>
        <name>substrate</name>
    </ligand>
</feature>
<dbReference type="EC" id="5.1.3.1" evidence="7 10"/>
<dbReference type="PROSITE" id="PS01085">
    <property type="entry name" value="RIBUL_P_3_EPIMER_1"/>
    <property type="match status" value="1"/>
</dbReference>
<evidence type="ECO:0000256" key="10">
    <source>
        <dbReference type="HAMAP-Rule" id="MF_02227"/>
    </source>
</evidence>
<feature type="binding site" evidence="10">
    <location>
        <position position="13"/>
    </location>
    <ligand>
        <name>substrate</name>
    </ligand>
</feature>
<evidence type="ECO:0000256" key="9">
    <source>
        <dbReference type="ARBA" id="ARBA00023235"/>
    </source>
</evidence>
<dbReference type="NCBIfam" id="TIGR01163">
    <property type="entry name" value="rpe"/>
    <property type="match status" value="1"/>
</dbReference>
<feature type="binding site" evidence="10">
    <location>
        <position position="36"/>
    </location>
    <ligand>
        <name>a divalent metal cation</name>
        <dbReference type="ChEBI" id="CHEBI:60240"/>
    </ligand>
</feature>
<comment type="function">
    <text evidence="10">Catalyzes the reversible epimerization of D-ribulose 5-phosphate to D-xylulose 5-phosphate.</text>
</comment>
<dbReference type="SUPFAM" id="SSF51366">
    <property type="entry name" value="Ribulose-phoshate binding barrel"/>
    <property type="match status" value="1"/>
</dbReference>
<evidence type="ECO:0000256" key="8">
    <source>
        <dbReference type="ARBA" id="ARBA00022723"/>
    </source>
</evidence>
<feature type="active site" description="Proton acceptor" evidence="10">
    <location>
        <position position="38"/>
    </location>
</feature>
<comment type="catalytic activity">
    <reaction evidence="1 10 11">
        <text>D-ribulose 5-phosphate = D-xylulose 5-phosphate</text>
        <dbReference type="Rhea" id="RHEA:13677"/>
        <dbReference type="ChEBI" id="CHEBI:57737"/>
        <dbReference type="ChEBI" id="CHEBI:58121"/>
        <dbReference type="EC" id="5.1.3.1"/>
    </reaction>
</comment>
<keyword evidence="8 10" id="KW-0479">Metal-binding</keyword>
<dbReference type="GO" id="GO:0004750">
    <property type="term" value="F:D-ribulose-phosphate 3-epimerase activity"/>
    <property type="evidence" value="ECO:0007669"/>
    <property type="project" value="UniProtKB-EC"/>
</dbReference>
<dbReference type="InterPro" id="IPR000056">
    <property type="entry name" value="Ribul_P_3_epim-like"/>
</dbReference>
<evidence type="ECO:0000256" key="5">
    <source>
        <dbReference type="ARBA" id="ARBA00001954"/>
    </source>
</evidence>
<reference evidence="12 13" key="1">
    <citation type="submission" date="2023-07" db="EMBL/GenBank/DDBJ databases">
        <title>Sequencing the genomes of 1000 actinobacteria strains.</title>
        <authorList>
            <person name="Klenk H.-P."/>
        </authorList>
    </citation>
    <scope>NUCLEOTIDE SEQUENCE [LARGE SCALE GENOMIC DNA]</scope>
    <source>
        <strain evidence="12 13">DSM 44508</strain>
    </source>
</reference>